<dbReference type="InterPro" id="IPR000182">
    <property type="entry name" value="GNAT_dom"/>
</dbReference>
<feature type="domain" description="N-acetyltransferase" evidence="1">
    <location>
        <begin position="1"/>
        <end position="140"/>
    </location>
</feature>
<evidence type="ECO:0000313" key="4">
    <source>
        <dbReference type="Proteomes" id="UP001259340"/>
    </source>
</evidence>
<accession>A0AAW8NP04</accession>
<dbReference type="Proteomes" id="UP001259340">
    <property type="component" value="Unassembled WGS sequence"/>
</dbReference>
<proteinExistence type="predicted"/>
<gene>
    <name evidence="2" type="ORF">OS133_10320</name>
    <name evidence="3" type="ORF">OS134_05395</name>
</gene>
<dbReference type="Gene3D" id="3.40.630.30">
    <property type="match status" value="1"/>
</dbReference>
<dbReference type="EMBL" id="JAPMLE010000001">
    <property type="protein sequence ID" value="MDR8524055.1"/>
    <property type="molecule type" value="Genomic_DNA"/>
</dbReference>
<dbReference type="AlphaFoldDB" id="A0AAW8NP04"/>
<evidence type="ECO:0000259" key="1">
    <source>
        <dbReference type="PROSITE" id="PS51186"/>
    </source>
</evidence>
<sequence>MIELLTATDLTAAAELTLINMQPYYKKYGLEWDSTTILTMTEGLSNLQIILDGEPVGILRLSFTDEVCQLRDLQIDSRFQNKGVGKLVLLEVVGIAEKAAVKFIELKVFKVSPAVRLYTRLGYSVQQQDERFFYMQYQFNKAASE</sequence>
<dbReference type="Proteomes" id="UP001271263">
    <property type="component" value="Unassembled WGS sequence"/>
</dbReference>
<evidence type="ECO:0000313" key="5">
    <source>
        <dbReference type="Proteomes" id="UP001271263"/>
    </source>
</evidence>
<keyword evidence="5" id="KW-1185">Reference proteome</keyword>
<dbReference type="InterPro" id="IPR016181">
    <property type="entry name" value="Acyl_CoA_acyltransferase"/>
</dbReference>
<protein>
    <submittedName>
        <fullName evidence="2">GNAT family N-acetyltransferase</fullName>
    </submittedName>
</protein>
<reference evidence="3 5" key="1">
    <citation type="journal article" date="2022" name="bioRxiv">
        <title>Prophages regulate Shewanella fidelis 3313 motility and biofilm formation: implications for gut colonization dynamics in Ciona robusta.</title>
        <authorList>
            <person name="Natarajan O."/>
            <person name="Gibboney S.L."/>
            <person name="Young M.N."/>
            <person name="Lim S.J."/>
            <person name="Pluta N."/>
            <person name="Atkinson C.G."/>
            <person name="Leigh B.A."/>
            <person name="Liberti A."/>
            <person name="Kees E.D."/>
            <person name="Breitbart M."/>
            <person name="Gralnick J.A."/>
            <person name="Dishaw L.J."/>
        </authorList>
    </citation>
    <scope>NUCLEOTIDE SEQUENCE [LARGE SCALE GENOMIC DNA]</scope>
    <source>
        <strain evidence="3 5">JG4066</strain>
    </source>
</reference>
<dbReference type="SUPFAM" id="SSF55729">
    <property type="entry name" value="Acyl-CoA N-acyltransferases (Nat)"/>
    <property type="match status" value="1"/>
</dbReference>
<dbReference type="CDD" id="cd04301">
    <property type="entry name" value="NAT_SF"/>
    <property type="match status" value="1"/>
</dbReference>
<reference evidence="2" key="2">
    <citation type="submission" date="2022-11" db="EMBL/GenBank/DDBJ databases">
        <title>Prophages regulate Shewanella fidelis motility and biofilm formation: implications for gut colonization dynamics in Ciona robusta.</title>
        <authorList>
            <person name="Natarajan O."/>
            <person name="Gibboney S.L."/>
            <person name="Young M.N."/>
            <person name="Lim S.J."/>
            <person name="Pluta N."/>
            <person name="Atkinson C.G.F."/>
            <person name="Leigh B.A."/>
            <person name="Liberti A."/>
            <person name="Kees E."/>
            <person name="Breitbart M."/>
            <person name="Gralnick J."/>
            <person name="Dishaw L.J."/>
        </authorList>
    </citation>
    <scope>NUCLEOTIDE SEQUENCE</scope>
    <source>
        <strain evidence="2">3313</strain>
    </source>
</reference>
<name>A0AAW8NP04_9GAMM</name>
<evidence type="ECO:0000313" key="3">
    <source>
        <dbReference type="EMBL" id="MDW4823510.1"/>
    </source>
</evidence>
<evidence type="ECO:0000313" key="2">
    <source>
        <dbReference type="EMBL" id="MDR8524055.1"/>
    </source>
</evidence>
<organism evidence="2 4">
    <name type="scientific">Shewanella fidelis</name>
    <dbReference type="NCBI Taxonomy" id="173509"/>
    <lineage>
        <taxon>Bacteria</taxon>
        <taxon>Pseudomonadati</taxon>
        <taxon>Pseudomonadota</taxon>
        <taxon>Gammaproteobacteria</taxon>
        <taxon>Alteromonadales</taxon>
        <taxon>Shewanellaceae</taxon>
        <taxon>Shewanella</taxon>
    </lineage>
</organism>
<dbReference type="PROSITE" id="PS51186">
    <property type="entry name" value="GNAT"/>
    <property type="match status" value="1"/>
</dbReference>
<comment type="caution">
    <text evidence="2">The sequence shown here is derived from an EMBL/GenBank/DDBJ whole genome shotgun (WGS) entry which is preliminary data.</text>
</comment>
<dbReference type="RefSeq" id="WP_310654814.1">
    <property type="nucleotide sequence ID" value="NZ_JAPMLA010000001.1"/>
</dbReference>
<dbReference type="GO" id="GO:0016747">
    <property type="term" value="F:acyltransferase activity, transferring groups other than amino-acyl groups"/>
    <property type="evidence" value="ECO:0007669"/>
    <property type="project" value="InterPro"/>
</dbReference>
<dbReference type="Pfam" id="PF00583">
    <property type="entry name" value="Acetyltransf_1"/>
    <property type="match status" value="1"/>
</dbReference>
<dbReference type="EMBL" id="JAPMLD010000002">
    <property type="protein sequence ID" value="MDW4823510.1"/>
    <property type="molecule type" value="Genomic_DNA"/>
</dbReference>